<dbReference type="RefSeq" id="WP_168571137.1">
    <property type="nucleotide sequence ID" value="NZ_CP051167.1"/>
</dbReference>
<dbReference type="KEGG" id="oxy:HCG48_22270"/>
<gene>
    <name evidence="2" type="ORF">HCG48_22270</name>
</gene>
<reference evidence="2 3" key="1">
    <citation type="submission" date="2020-04" db="EMBL/GenBank/DDBJ databases">
        <authorList>
            <person name="Basu S."/>
            <person name="Maruthanayagam V."/>
            <person name="Chakraborty S."/>
            <person name="Pramanik A."/>
            <person name="Mukherjee J."/>
            <person name="Brink B."/>
        </authorList>
    </citation>
    <scope>NUCLEOTIDE SEQUENCE [LARGE SCALE GENOMIC DNA]</scope>
    <source>
        <strain evidence="2 3">AP17</strain>
    </source>
</reference>
<sequence>MAAGVRRQVSKPATPVGEGLEHPEPTFKPPITPDNLLYFNTVTYPNPVLTAIADSISKI</sequence>
<dbReference type="Proteomes" id="UP000500857">
    <property type="component" value="Chromosome"/>
</dbReference>
<organism evidence="2 3">
    <name type="scientific">Oxynema aestuarii AP17</name>
    <dbReference type="NCBI Taxonomy" id="2064643"/>
    <lineage>
        <taxon>Bacteria</taxon>
        <taxon>Bacillati</taxon>
        <taxon>Cyanobacteriota</taxon>
        <taxon>Cyanophyceae</taxon>
        <taxon>Oscillatoriophycideae</taxon>
        <taxon>Oscillatoriales</taxon>
        <taxon>Oscillatoriaceae</taxon>
        <taxon>Oxynema</taxon>
        <taxon>Oxynema aestuarii</taxon>
    </lineage>
</organism>
<proteinExistence type="predicted"/>
<accession>A0A6H1U4A8</accession>
<dbReference type="AlphaFoldDB" id="A0A6H1U4A8"/>
<evidence type="ECO:0000256" key="1">
    <source>
        <dbReference type="SAM" id="MobiDB-lite"/>
    </source>
</evidence>
<name>A0A6H1U4A8_9CYAN</name>
<feature type="region of interest" description="Disordered" evidence="1">
    <location>
        <begin position="1"/>
        <end position="31"/>
    </location>
</feature>
<dbReference type="EMBL" id="CP051167">
    <property type="protein sequence ID" value="QIZ72990.1"/>
    <property type="molecule type" value="Genomic_DNA"/>
</dbReference>
<evidence type="ECO:0000313" key="3">
    <source>
        <dbReference type="Proteomes" id="UP000500857"/>
    </source>
</evidence>
<protein>
    <submittedName>
        <fullName evidence="2">Uncharacterized protein</fullName>
    </submittedName>
</protein>
<evidence type="ECO:0000313" key="2">
    <source>
        <dbReference type="EMBL" id="QIZ72990.1"/>
    </source>
</evidence>
<keyword evidence="3" id="KW-1185">Reference proteome</keyword>